<sequence>MQISRPCFYWKLINRYGIQLFRRVCKYFTKVPSGFVKYFSRFQYIFFNFRFFFCSD</sequence>
<name>A0ACB0YHV2_MELEN</name>
<organism evidence="1 2">
    <name type="scientific">Meloidogyne enterolobii</name>
    <name type="common">Root-knot nematode worm</name>
    <name type="synonym">Meloidogyne mayaguensis</name>
    <dbReference type="NCBI Taxonomy" id="390850"/>
    <lineage>
        <taxon>Eukaryota</taxon>
        <taxon>Metazoa</taxon>
        <taxon>Ecdysozoa</taxon>
        <taxon>Nematoda</taxon>
        <taxon>Chromadorea</taxon>
        <taxon>Rhabditida</taxon>
        <taxon>Tylenchina</taxon>
        <taxon>Tylenchomorpha</taxon>
        <taxon>Tylenchoidea</taxon>
        <taxon>Meloidogynidae</taxon>
        <taxon>Meloidogyninae</taxon>
        <taxon>Meloidogyne</taxon>
    </lineage>
</organism>
<protein>
    <submittedName>
        <fullName evidence="1">Uncharacterized protein</fullName>
    </submittedName>
</protein>
<evidence type="ECO:0000313" key="1">
    <source>
        <dbReference type="EMBL" id="CAK5047301.1"/>
    </source>
</evidence>
<dbReference type="EMBL" id="CAVMJV010000012">
    <property type="protein sequence ID" value="CAK5047301.1"/>
    <property type="molecule type" value="Genomic_DNA"/>
</dbReference>
<keyword evidence="2" id="KW-1185">Reference proteome</keyword>
<proteinExistence type="predicted"/>
<dbReference type="Proteomes" id="UP001497535">
    <property type="component" value="Unassembled WGS sequence"/>
</dbReference>
<accession>A0ACB0YHV2</accession>
<reference evidence="1" key="1">
    <citation type="submission" date="2023-11" db="EMBL/GenBank/DDBJ databases">
        <authorList>
            <person name="Poullet M."/>
        </authorList>
    </citation>
    <scope>NUCLEOTIDE SEQUENCE</scope>
    <source>
        <strain evidence="1">E1834</strain>
    </source>
</reference>
<comment type="caution">
    <text evidence="1">The sequence shown here is derived from an EMBL/GenBank/DDBJ whole genome shotgun (WGS) entry which is preliminary data.</text>
</comment>
<gene>
    <name evidence="1" type="ORF">MENTE1834_LOCUS12362</name>
</gene>
<evidence type="ECO:0000313" key="2">
    <source>
        <dbReference type="Proteomes" id="UP001497535"/>
    </source>
</evidence>